<accession>A0A4Y7RBQ6</accession>
<dbReference type="CDD" id="cd16896">
    <property type="entry name" value="LT_Slt70-like"/>
    <property type="match status" value="1"/>
</dbReference>
<gene>
    <name evidence="2" type="primary">slt_1</name>
    <name evidence="2" type="ORF">Psch_03194</name>
</gene>
<name>A0A4Y7RBQ6_9FIRM</name>
<dbReference type="EC" id="4.2.2.-" evidence="2"/>
<dbReference type="Gene3D" id="1.10.530.10">
    <property type="match status" value="1"/>
</dbReference>
<comment type="caution">
    <text evidence="2">The sequence shown here is derived from an EMBL/GenBank/DDBJ whole genome shotgun (WGS) entry which is preliminary data.</text>
</comment>
<feature type="domain" description="Transglycosylase SLT" evidence="1">
    <location>
        <begin position="47"/>
        <end position="153"/>
    </location>
</feature>
<dbReference type="PANTHER" id="PTHR37423:SF2">
    <property type="entry name" value="MEMBRANE-BOUND LYTIC MUREIN TRANSGLYCOSYLASE C"/>
    <property type="match status" value="1"/>
</dbReference>
<protein>
    <submittedName>
        <fullName evidence="2">Soluble lytic murein transglycosylase</fullName>
        <ecNumber evidence="2">4.2.2.-</ecNumber>
    </submittedName>
</protein>
<organism evidence="2 3">
    <name type="scientific">Pelotomaculum schinkii</name>
    <dbReference type="NCBI Taxonomy" id="78350"/>
    <lineage>
        <taxon>Bacteria</taxon>
        <taxon>Bacillati</taxon>
        <taxon>Bacillota</taxon>
        <taxon>Clostridia</taxon>
        <taxon>Eubacteriales</taxon>
        <taxon>Desulfotomaculaceae</taxon>
        <taxon>Pelotomaculum</taxon>
    </lineage>
</organism>
<dbReference type="Proteomes" id="UP000298324">
    <property type="component" value="Unassembled WGS sequence"/>
</dbReference>
<dbReference type="EMBL" id="QFGA01000002">
    <property type="protein sequence ID" value="TEB06151.1"/>
    <property type="molecule type" value="Genomic_DNA"/>
</dbReference>
<evidence type="ECO:0000313" key="2">
    <source>
        <dbReference type="EMBL" id="TEB06151.1"/>
    </source>
</evidence>
<dbReference type="AlphaFoldDB" id="A0A4Y7RBQ6"/>
<dbReference type="SUPFAM" id="SSF53955">
    <property type="entry name" value="Lysozyme-like"/>
    <property type="match status" value="1"/>
</dbReference>
<dbReference type="Pfam" id="PF01464">
    <property type="entry name" value="SLT"/>
    <property type="match status" value="1"/>
</dbReference>
<dbReference type="InterPro" id="IPR008258">
    <property type="entry name" value="Transglycosylase_SLT_dom_1"/>
</dbReference>
<evidence type="ECO:0000313" key="3">
    <source>
        <dbReference type="Proteomes" id="UP000298324"/>
    </source>
</evidence>
<dbReference type="PANTHER" id="PTHR37423">
    <property type="entry name" value="SOLUBLE LYTIC MUREIN TRANSGLYCOSYLASE-RELATED"/>
    <property type="match status" value="1"/>
</dbReference>
<dbReference type="GO" id="GO:0016829">
    <property type="term" value="F:lyase activity"/>
    <property type="evidence" value="ECO:0007669"/>
    <property type="project" value="UniProtKB-KW"/>
</dbReference>
<evidence type="ECO:0000259" key="1">
    <source>
        <dbReference type="Pfam" id="PF01464"/>
    </source>
</evidence>
<keyword evidence="2" id="KW-0456">Lyase</keyword>
<proteinExistence type="predicted"/>
<keyword evidence="3" id="KW-1185">Reference proteome</keyword>
<sequence length="191" mass="21687">MSAVSRKRINKKKMQRRILLIFLLLLAILNFDSIVRFFNPLPYHDTITFYGKVYNVDPALIAAVIKAESNFNSKAVSVRGARGLMQIMPETGLWAASQTGESAFDSEFLFDPETNIKLGTWYLSDLGKEFDGSTVLILAAYNGGRGNVKDWLAGKTLINPEASISQIPFPETRHYVKKVLLYYRLYSYLYK</sequence>
<dbReference type="InterPro" id="IPR023346">
    <property type="entry name" value="Lysozyme-like_dom_sf"/>
</dbReference>
<reference evidence="2 3" key="1">
    <citation type="journal article" date="2018" name="Environ. Microbiol.">
        <title>Novel energy conservation strategies and behaviour of Pelotomaculum schinkii driving syntrophic propionate catabolism.</title>
        <authorList>
            <person name="Hidalgo-Ahumada C.A.P."/>
            <person name="Nobu M.K."/>
            <person name="Narihiro T."/>
            <person name="Tamaki H."/>
            <person name="Liu W.T."/>
            <person name="Kamagata Y."/>
            <person name="Stams A.J.M."/>
            <person name="Imachi H."/>
            <person name="Sousa D.Z."/>
        </authorList>
    </citation>
    <scope>NUCLEOTIDE SEQUENCE [LARGE SCALE GENOMIC DNA]</scope>
    <source>
        <strain evidence="2 3">HH</strain>
    </source>
</reference>